<evidence type="ECO:0000313" key="3">
    <source>
        <dbReference type="Proteomes" id="UP001592528"/>
    </source>
</evidence>
<dbReference type="EMBL" id="JBHEZZ010000023">
    <property type="protein sequence ID" value="MFC1405808.1"/>
    <property type="molecule type" value="Genomic_DNA"/>
</dbReference>
<dbReference type="RefSeq" id="WP_269665072.1">
    <property type="nucleotide sequence ID" value="NZ_JBHEZZ010000023.1"/>
</dbReference>
<feature type="region of interest" description="Disordered" evidence="1">
    <location>
        <begin position="1"/>
        <end position="41"/>
    </location>
</feature>
<dbReference type="Proteomes" id="UP001592528">
    <property type="component" value="Unassembled WGS sequence"/>
</dbReference>
<gene>
    <name evidence="2" type="ORF">ACEZDJ_31410</name>
</gene>
<accession>A0ABV6UWL3</accession>
<keyword evidence="3" id="KW-1185">Reference proteome</keyword>
<sequence>MNHDDDNQPVIPRIPGIPRPRRSPENPQPKPNIPGQPRRDS</sequence>
<name>A0ABV6UWL3_9ACTN</name>
<evidence type="ECO:0000313" key="2">
    <source>
        <dbReference type="EMBL" id="MFC1405808.1"/>
    </source>
</evidence>
<comment type="caution">
    <text evidence="2">The sequence shown here is derived from an EMBL/GenBank/DDBJ whole genome shotgun (WGS) entry which is preliminary data.</text>
</comment>
<protein>
    <submittedName>
        <fullName evidence="2">Uncharacterized protein</fullName>
    </submittedName>
</protein>
<evidence type="ECO:0000256" key="1">
    <source>
        <dbReference type="SAM" id="MobiDB-lite"/>
    </source>
</evidence>
<proteinExistence type="predicted"/>
<organism evidence="2 3">
    <name type="scientific">Streptacidiphilus cavernicola</name>
    <dbReference type="NCBI Taxonomy" id="3342716"/>
    <lineage>
        <taxon>Bacteria</taxon>
        <taxon>Bacillati</taxon>
        <taxon>Actinomycetota</taxon>
        <taxon>Actinomycetes</taxon>
        <taxon>Kitasatosporales</taxon>
        <taxon>Streptomycetaceae</taxon>
        <taxon>Streptacidiphilus</taxon>
    </lineage>
</organism>
<reference evidence="2 3" key="1">
    <citation type="submission" date="2024-09" db="EMBL/GenBank/DDBJ databases">
        <authorList>
            <person name="Lee S.D."/>
        </authorList>
    </citation>
    <scope>NUCLEOTIDE SEQUENCE [LARGE SCALE GENOMIC DNA]</scope>
    <source>
        <strain evidence="2 3">N1-5</strain>
    </source>
</reference>